<organism evidence="7 8">
    <name type="scientific">Parathielavia hyrcaniae</name>
    <dbReference type="NCBI Taxonomy" id="113614"/>
    <lineage>
        <taxon>Eukaryota</taxon>
        <taxon>Fungi</taxon>
        <taxon>Dikarya</taxon>
        <taxon>Ascomycota</taxon>
        <taxon>Pezizomycotina</taxon>
        <taxon>Sordariomycetes</taxon>
        <taxon>Sordariomycetidae</taxon>
        <taxon>Sordariales</taxon>
        <taxon>Chaetomiaceae</taxon>
        <taxon>Parathielavia</taxon>
    </lineage>
</organism>
<dbReference type="GO" id="GO:0016020">
    <property type="term" value="C:membrane"/>
    <property type="evidence" value="ECO:0007669"/>
    <property type="project" value="UniProtKB-SubCell"/>
</dbReference>
<feature type="transmembrane region" description="Helical" evidence="6">
    <location>
        <begin position="66"/>
        <end position="87"/>
    </location>
</feature>
<keyword evidence="3 6" id="KW-1133">Transmembrane helix</keyword>
<dbReference type="Proteomes" id="UP001305647">
    <property type="component" value="Unassembled WGS sequence"/>
</dbReference>
<evidence type="ECO:0008006" key="9">
    <source>
        <dbReference type="Google" id="ProtNLM"/>
    </source>
</evidence>
<dbReference type="GO" id="GO:0005802">
    <property type="term" value="C:trans-Golgi network"/>
    <property type="evidence" value="ECO:0007669"/>
    <property type="project" value="TreeGrafter"/>
</dbReference>
<protein>
    <recommendedName>
        <fullName evidence="9">PQ-loop repeat-containing protein 1</fullName>
    </recommendedName>
</protein>
<dbReference type="GO" id="GO:0005768">
    <property type="term" value="C:endosome"/>
    <property type="evidence" value="ECO:0007669"/>
    <property type="project" value="TreeGrafter"/>
</dbReference>
<sequence length="281" mass="31302">MGWLTTFFGYLTPAFLVLSPVLSYSDQAYAMYRARSSAGFSLDIPLIMLVASLLRIFYYPGAKFDSALLVQSFVMVVVQVVLLKIALDHRPPPYSRGGDAAVPFARANETQRPFEFWQWRSPKPYWQFLLSLFICLVICELLLAPIPSVYQSYSSLIGYIGLSVEATLPIPQMLSNARSRSCKGFRVSVLASWLVGDAMKMFWFFTSTTTIPWAFKLCGMFQAACDTFLGVQYMMYGEGASKGHPLPSWQHEMQPIGPGFSTASGLGNPPGRRTSATEKTI</sequence>
<evidence type="ECO:0000256" key="3">
    <source>
        <dbReference type="ARBA" id="ARBA00022989"/>
    </source>
</evidence>
<dbReference type="PANTHER" id="PTHR14856">
    <property type="entry name" value="PQ-LOOP REPEAT-CONTAINING PROTEIN 1-LIKE PROTEIN"/>
    <property type="match status" value="1"/>
</dbReference>
<evidence type="ECO:0000256" key="6">
    <source>
        <dbReference type="SAM" id="Phobius"/>
    </source>
</evidence>
<feature type="transmembrane region" description="Helical" evidence="6">
    <location>
        <begin position="37"/>
        <end position="60"/>
    </location>
</feature>
<accession>A0AAN6Q5L3</accession>
<keyword evidence="4 6" id="KW-0472">Membrane</keyword>
<evidence type="ECO:0000256" key="1">
    <source>
        <dbReference type="ARBA" id="ARBA00004141"/>
    </source>
</evidence>
<keyword evidence="2 6" id="KW-0812">Transmembrane</keyword>
<comment type="caution">
    <text evidence="7">The sequence shown here is derived from an EMBL/GenBank/DDBJ whole genome shotgun (WGS) entry which is preliminary data.</text>
</comment>
<dbReference type="EMBL" id="MU863627">
    <property type="protein sequence ID" value="KAK4103973.1"/>
    <property type="molecule type" value="Genomic_DNA"/>
</dbReference>
<feature type="transmembrane region" description="Helical" evidence="6">
    <location>
        <begin position="6"/>
        <end position="25"/>
    </location>
</feature>
<evidence type="ECO:0000313" key="7">
    <source>
        <dbReference type="EMBL" id="KAK4103973.1"/>
    </source>
</evidence>
<proteinExistence type="predicted"/>
<reference evidence="7" key="1">
    <citation type="journal article" date="2023" name="Mol. Phylogenet. Evol.">
        <title>Genome-scale phylogeny and comparative genomics of the fungal order Sordariales.</title>
        <authorList>
            <person name="Hensen N."/>
            <person name="Bonometti L."/>
            <person name="Westerberg I."/>
            <person name="Brannstrom I.O."/>
            <person name="Guillou S."/>
            <person name="Cros-Aarteil S."/>
            <person name="Calhoun S."/>
            <person name="Haridas S."/>
            <person name="Kuo A."/>
            <person name="Mondo S."/>
            <person name="Pangilinan J."/>
            <person name="Riley R."/>
            <person name="LaButti K."/>
            <person name="Andreopoulos B."/>
            <person name="Lipzen A."/>
            <person name="Chen C."/>
            <person name="Yan M."/>
            <person name="Daum C."/>
            <person name="Ng V."/>
            <person name="Clum A."/>
            <person name="Steindorff A."/>
            <person name="Ohm R.A."/>
            <person name="Martin F."/>
            <person name="Silar P."/>
            <person name="Natvig D.O."/>
            <person name="Lalanne C."/>
            <person name="Gautier V."/>
            <person name="Ament-Velasquez S.L."/>
            <person name="Kruys A."/>
            <person name="Hutchinson M.I."/>
            <person name="Powell A.J."/>
            <person name="Barry K."/>
            <person name="Miller A.N."/>
            <person name="Grigoriev I.V."/>
            <person name="Debuchy R."/>
            <person name="Gladieux P."/>
            <person name="Hiltunen Thoren M."/>
            <person name="Johannesson H."/>
        </authorList>
    </citation>
    <scope>NUCLEOTIDE SEQUENCE</scope>
    <source>
        <strain evidence="7">CBS 757.83</strain>
    </source>
</reference>
<evidence type="ECO:0000256" key="2">
    <source>
        <dbReference type="ARBA" id="ARBA00022692"/>
    </source>
</evidence>
<dbReference type="InterPro" id="IPR006603">
    <property type="entry name" value="PQ-loop_rpt"/>
</dbReference>
<feature type="transmembrane region" description="Helical" evidence="6">
    <location>
        <begin position="128"/>
        <end position="150"/>
    </location>
</feature>
<evidence type="ECO:0000313" key="8">
    <source>
        <dbReference type="Proteomes" id="UP001305647"/>
    </source>
</evidence>
<keyword evidence="8" id="KW-1185">Reference proteome</keyword>
<dbReference type="PANTHER" id="PTHR14856:SF9">
    <property type="entry name" value="PQ-LOOP REPEAT-CONTAINING PROTEIN 1"/>
    <property type="match status" value="1"/>
</dbReference>
<name>A0AAN6Q5L3_9PEZI</name>
<dbReference type="InterPro" id="IPR052241">
    <property type="entry name" value="SLC66/Scramblase_ANY1"/>
</dbReference>
<evidence type="ECO:0000256" key="5">
    <source>
        <dbReference type="SAM" id="MobiDB-lite"/>
    </source>
</evidence>
<dbReference type="AlphaFoldDB" id="A0AAN6Q5L3"/>
<gene>
    <name evidence="7" type="ORF">N658DRAFT_493452</name>
</gene>
<dbReference type="GO" id="GO:0042147">
    <property type="term" value="P:retrograde transport, endosome to Golgi"/>
    <property type="evidence" value="ECO:0007669"/>
    <property type="project" value="TreeGrafter"/>
</dbReference>
<dbReference type="GO" id="GO:0045332">
    <property type="term" value="P:phospholipid translocation"/>
    <property type="evidence" value="ECO:0007669"/>
    <property type="project" value="TreeGrafter"/>
</dbReference>
<feature type="region of interest" description="Disordered" evidence="5">
    <location>
        <begin position="260"/>
        <end position="281"/>
    </location>
</feature>
<evidence type="ECO:0000256" key="4">
    <source>
        <dbReference type="ARBA" id="ARBA00023136"/>
    </source>
</evidence>
<dbReference type="FunFam" id="1.20.1280.290:FF:000005">
    <property type="entry name" value="PQ-loop repeat-containing protein 1"/>
    <property type="match status" value="1"/>
</dbReference>
<comment type="subcellular location">
    <subcellularLocation>
        <location evidence="1">Membrane</location>
        <topology evidence="1">Multi-pass membrane protein</topology>
    </subcellularLocation>
</comment>
<dbReference type="Pfam" id="PF04193">
    <property type="entry name" value="PQ-loop"/>
    <property type="match status" value="1"/>
</dbReference>
<dbReference type="Gene3D" id="1.20.1280.290">
    <property type="match status" value="1"/>
</dbReference>
<reference evidence="7" key="2">
    <citation type="submission" date="2023-05" db="EMBL/GenBank/DDBJ databases">
        <authorList>
            <consortium name="Lawrence Berkeley National Laboratory"/>
            <person name="Steindorff A."/>
            <person name="Hensen N."/>
            <person name="Bonometti L."/>
            <person name="Westerberg I."/>
            <person name="Brannstrom I.O."/>
            <person name="Guillou S."/>
            <person name="Cros-Aarteil S."/>
            <person name="Calhoun S."/>
            <person name="Haridas S."/>
            <person name="Kuo A."/>
            <person name="Mondo S."/>
            <person name="Pangilinan J."/>
            <person name="Riley R."/>
            <person name="Labutti K."/>
            <person name="Andreopoulos B."/>
            <person name="Lipzen A."/>
            <person name="Chen C."/>
            <person name="Yanf M."/>
            <person name="Daum C."/>
            <person name="Ng V."/>
            <person name="Clum A."/>
            <person name="Ohm R."/>
            <person name="Martin F."/>
            <person name="Silar P."/>
            <person name="Natvig D."/>
            <person name="Lalanne C."/>
            <person name="Gautier V."/>
            <person name="Ament-Velasquez S.L."/>
            <person name="Kruys A."/>
            <person name="Hutchinson M.I."/>
            <person name="Powell A.J."/>
            <person name="Barry K."/>
            <person name="Miller A.N."/>
            <person name="Grigoriev I.V."/>
            <person name="Debuchy R."/>
            <person name="Gladieux P."/>
            <person name="Thoren M.H."/>
            <person name="Johannesson H."/>
        </authorList>
    </citation>
    <scope>NUCLEOTIDE SEQUENCE</scope>
    <source>
        <strain evidence="7">CBS 757.83</strain>
    </source>
</reference>
<dbReference type="GO" id="GO:0005829">
    <property type="term" value="C:cytosol"/>
    <property type="evidence" value="ECO:0007669"/>
    <property type="project" value="GOC"/>
</dbReference>